<comment type="caution">
    <text evidence="3">The sequence shown here is derived from an EMBL/GenBank/DDBJ whole genome shotgun (WGS) entry which is preliminary data.</text>
</comment>
<keyword evidence="2" id="KW-0812">Transmembrane</keyword>
<dbReference type="Proteomes" id="UP000598996">
    <property type="component" value="Unassembled WGS sequence"/>
</dbReference>
<evidence type="ECO:0000256" key="2">
    <source>
        <dbReference type="SAM" id="Phobius"/>
    </source>
</evidence>
<feature type="compositionally biased region" description="Pro residues" evidence="1">
    <location>
        <begin position="76"/>
        <end position="91"/>
    </location>
</feature>
<keyword evidence="2" id="KW-1133">Transmembrane helix</keyword>
<evidence type="ECO:0000313" key="4">
    <source>
        <dbReference type="Proteomes" id="UP000598996"/>
    </source>
</evidence>
<sequence length="289" mass="30203">MPTHREELAGLYAEPDGSRRARLTLVFAVAGSLVLLATTALVVFLVNRPAEPAPPAVALPTPWNPPLLPEAEESSAPPPSALPSPEEPPVPTVGTADTTPPKAKPSPKPVTPALSVSQAPVPAVVDLSALGARDWVHWGLTSPEAVNRRGGGTGEIKELSVKGVRSRYDNNPQSFRWTGGAPTTTTGPSPTGLYVCQADGSFAFSVAASPTTRTLRLYAGVWMARGQLTATLAGRTVRASLENQQTNGTAVFVLTFKAPAGQLLRVTWANVLPFHPSCGNVDIQAATLS</sequence>
<proteinExistence type="predicted"/>
<feature type="region of interest" description="Disordered" evidence="1">
    <location>
        <begin position="64"/>
        <end position="117"/>
    </location>
</feature>
<reference evidence="3 4" key="1">
    <citation type="submission" date="2021-01" db="EMBL/GenBank/DDBJ databases">
        <title>Actinoplanes sp. nov. LDG1-01 isolated from lichen.</title>
        <authorList>
            <person name="Saeng-In P."/>
            <person name="Phongsopitanun W."/>
            <person name="Kanchanasin P."/>
            <person name="Yuki M."/>
            <person name="Kudo T."/>
            <person name="Ohkuma M."/>
            <person name="Tanasupawat S."/>
        </authorList>
    </citation>
    <scope>NUCLEOTIDE SEQUENCE [LARGE SCALE GENOMIC DNA]</scope>
    <source>
        <strain evidence="3 4">LDG1-01</strain>
    </source>
</reference>
<keyword evidence="2" id="KW-0472">Membrane</keyword>
<evidence type="ECO:0000313" key="3">
    <source>
        <dbReference type="EMBL" id="MBL7253317.1"/>
    </source>
</evidence>
<dbReference type="EMBL" id="JAENHO010000001">
    <property type="protein sequence ID" value="MBL7253317.1"/>
    <property type="molecule type" value="Genomic_DNA"/>
</dbReference>
<evidence type="ECO:0000256" key="1">
    <source>
        <dbReference type="SAM" id="MobiDB-lite"/>
    </source>
</evidence>
<protein>
    <submittedName>
        <fullName evidence="3">Uncharacterized protein</fullName>
    </submittedName>
</protein>
<accession>A0ABS1VHT8</accession>
<keyword evidence="4" id="KW-1185">Reference proteome</keyword>
<organism evidence="3 4">
    <name type="scientific">Paractinoplanes lichenicola</name>
    <dbReference type="NCBI Taxonomy" id="2802976"/>
    <lineage>
        <taxon>Bacteria</taxon>
        <taxon>Bacillati</taxon>
        <taxon>Actinomycetota</taxon>
        <taxon>Actinomycetes</taxon>
        <taxon>Micromonosporales</taxon>
        <taxon>Micromonosporaceae</taxon>
        <taxon>Paractinoplanes</taxon>
    </lineage>
</organism>
<dbReference type="RefSeq" id="WP_202989679.1">
    <property type="nucleotide sequence ID" value="NZ_JAENHO010000001.1"/>
</dbReference>
<feature type="transmembrane region" description="Helical" evidence="2">
    <location>
        <begin position="21"/>
        <end position="46"/>
    </location>
</feature>
<name>A0ABS1VHT8_9ACTN</name>
<gene>
    <name evidence="3" type="ORF">JKJ07_03235</name>
</gene>